<evidence type="ECO:0000259" key="7">
    <source>
        <dbReference type="Pfam" id="PF07195"/>
    </source>
</evidence>
<evidence type="ECO:0000256" key="4">
    <source>
        <dbReference type="ARBA" id="ARBA00023143"/>
    </source>
</evidence>
<keyword evidence="9" id="KW-1185">Reference proteome</keyword>
<dbReference type="InterPro" id="IPR003481">
    <property type="entry name" value="FliD_N"/>
</dbReference>
<dbReference type="PANTHER" id="PTHR30288:SF0">
    <property type="entry name" value="FLAGELLAR HOOK-ASSOCIATED PROTEIN 2"/>
    <property type="match status" value="1"/>
</dbReference>
<dbReference type="Proteomes" id="UP001242313">
    <property type="component" value="Unassembled WGS sequence"/>
</dbReference>
<dbReference type="Pfam" id="PF02465">
    <property type="entry name" value="FliD_N"/>
    <property type="match status" value="1"/>
</dbReference>
<name>A0ABU0FU64_9BACI</name>
<protein>
    <recommendedName>
        <fullName evidence="5">Flagellar hook-associated protein 2</fullName>
        <shortName evidence="5">HAP2</shortName>
    </recommendedName>
    <alternativeName>
        <fullName evidence="5">Flagellar cap protein</fullName>
    </alternativeName>
</protein>
<keyword evidence="8" id="KW-0969">Cilium</keyword>
<evidence type="ECO:0000256" key="3">
    <source>
        <dbReference type="ARBA" id="ARBA00023054"/>
    </source>
</evidence>
<reference evidence="8 9" key="1">
    <citation type="submission" date="2023-07" db="EMBL/GenBank/DDBJ databases">
        <title>Genomic Encyclopedia of Type Strains, Phase IV (KMG-IV): sequencing the most valuable type-strain genomes for metagenomic binning, comparative biology and taxonomic classification.</title>
        <authorList>
            <person name="Goeker M."/>
        </authorList>
    </citation>
    <scope>NUCLEOTIDE SEQUENCE [LARGE SCALE GENOMIC DNA]</scope>
    <source>
        <strain evidence="8 9">DSM 19598</strain>
    </source>
</reference>
<comment type="similarity">
    <text evidence="1 5">Belongs to the FliD family.</text>
</comment>
<proteinExistence type="inferred from homology"/>
<evidence type="ECO:0000259" key="6">
    <source>
        <dbReference type="Pfam" id="PF02465"/>
    </source>
</evidence>
<dbReference type="InterPro" id="IPR010810">
    <property type="entry name" value="Flagellin_hook_IN_motif"/>
</dbReference>
<comment type="subunit">
    <text evidence="2 5">Homopentamer.</text>
</comment>
<comment type="subcellular location">
    <subcellularLocation>
        <location evidence="5">Secreted</location>
    </subcellularLocation>
    <subcellularLocation>
        <location evidence="5">Bacterial flagellum</location>
    </subcellularLocation>
</comment>
<dbReference type="InterPro" id="IPR040026">
    <property type="entry name" value="FliD"/>
</dbReference>
<dbReference type="EMBL" id="JAUSUN010000007">
    <property type="protein sequence ID" value="MDQ0413465.1"/>
    <property type="molecule type" value="Genomic_DNA"/>
</dbReference>
<feature type="domain" description="Flagellar hook-associated protein 2 N-terminal" evidence="6">
    <location>
        <begin position="12"/>
        <end position="109"/>
    </location>
</feature>
<dbReference type="InterPro" id="IPR010809">
    <property type="entry name" value="FliD_C"/>
</dbReference>
<keyword evidence="8" id="KW-0966">Cell projection</keyword>
<dbReference type="Pfam" id="PF07196">
    <property type="entry name" value="Flagellin_IN"/>
    <property type="match status" value="1"/>
</dbReference>
<keyword evidence="5" id="KW-0964">Secreted</keyword>
<keyword evidence="3" id="KW-0175">Coiled coil</keyword>
<organism evidence="8 9">
    <name type="scientific">Mesobacillus stamsii</name>
    <dbReference type="NCBI Taxonomy" id="225347"/>
    <lineage>
        <taxon>Bacteria</taxon>
        <taxon>Bacillati</taxon>
        <taxon>Bacillota</taxon>
        <taxon>Bacilli</taxon>
        <taxon>Bacillales</taxon>
        <taxon>Bacillaceae</taxon>
        <taxon>Mesobacillus</taxon>
    </lineage>
</organism>
<evidence type="ECO:0000256" key="1">
    <source>
        <dbReference type="ARBA" id="ARBA00009764"/>
    </source>
</evidence>
<evidence type="ECO:0000313" key="8">
    <source>
        <dbReference type="EMBL" id="MDQ0413465.1"/>
    </source>
</evidence>
<feature type="domain" description="Flagellar hook-associated protein 2 C-terminal" evidence="7">
    <location>
        <begin position="238"/>
        <end position="495"/>
    </location>
</feature>
<comment type="function">
    <text evidence="5">Required for morphogenesis and for the elongation of the flagellar filament by facilitating polymerization of the flagellin monomers at the tip of growing filament. Forms a capping structure, which prevents flagellin subunits (transported through the central channel of the flagellum) from leaking out without polymerization at the distal end.</text>
</comment>
<dbReference type="PANTHER" id="PTHR30288">
    <property type="entry name" value="FLAGELLAR CAP/ASSEMBLY PROTEIN FLID"/>
    <property type="match status" value="1"/>
</dbReference>
<accession>A0ABU0FU64</accession>
<dbReference type="RefSeq" id="WP_307191641.1">
    <property type="nucleotide sequence ID" value="NZ_JAUSUN010000007.1"/>
</dbReference>
<keyword evidence="8" id="KW-0282">Flagellum</keyword>
<keyword evidence="4 5" id="KW-0975">Bacterial flagellum</keyword>
<comment type="caution">
    <text evidence="8">The sequence shown here is derived from an EMBL/GenBank/DDBJ whole genome shotgun (WGS) entry which is preliminary data.</text>
</comment>
<dbReference type="NCBIfam" id="NF005833">
    <property type="entry name" value="PRK07737.1"/>
    <property type="match status" value="1"/>
</dbReference>
<sequence>MASNMRIGGLASGMDIDQIVTDLMKAERIPLDKLTQKKQFLEWQRDDYREMNTSLLELDTQIFDGVFKQGSYAKKTISVSDPAALGVKNINSTVDFSGTVQVDTLAKAATMFSKASSTINTTDKLVAQGITAQTLTIKAIGKDGKLDQGVPIEITADDTIGTLIDKINKSTGVNAYFDEQKGTLSIIAKNTGDVAGTAEIELSPSGNAGDFWTAMNMHSDNIAASTDVSAGGPFGSVGANAALTYNGMPIERFSNTFTINGVEFNLKQENTGNVNFSSSTDTDAILDTIVKFVDKYNSVIEKVKNELEEKRYRDFQPLTTEQKDAMNEKDIERWEEKARSGTLKGDTILSGALNKMRMDLSTAVEGVTGATQLAELGITTSSNYLEGGKLVIDEDKLKAAITADPNGVYELFAKDGSSSATDGLARRLRDTIKDTMNNIETRAGKSYSVNNTFTLGRNLDSIDDQIIRFEDRLLQVEDRYWRQFTAMEKAIQRSNEQAMFMSQQFGSGM</sequence>
<dbReference type="Pfam" id="PF07195">
    <property type="entry name" value="FliD_C"/>
    <property type="match status" value="1"/>
</dbReference>
<evidence type="ECO:0000256" key="2">
    <source>
        <dbReference type="ARBA" id="ARBA00011255"/>
    </source>
</evidence>
<gene>
    <name evidence="8" type="ORF">J2S25_001668</name>
</gene>
<evidence type="ECO:0000256" key="5">
    <source>
        <dbReference type="RuleBase" id="RU362066"/>
    </source>
</evidence>
<evidence type="ECO:0000313" key="9">
    <source>
        <dbReference type="Proteomes" id="UP001242313"/>
    </source>
</evidence>